<name>A0A1B2I1C3_9BACT</name>
<evidence type="ECO:0000256" key="4">
    <source>
        <dbReference type="ARBA" id="ARBA00022833"/>
    </source>
</evidence>
<dbReference type="PIRSF" id="PIRSF039012">
    <property type="entry name" value="ASP"/>
    <property type="match status" value="1"/>
</dbReference>
<proteinExistence type="predicted"/>
<dbReference type="Gene3D" id="3.40.630.10">
    <property type="entry name" value="Zn peptidases"/>
    <property type="match status" value="1"/>
</dbReference>
<dbReference type="Proteomes" id="UP000093044">
    <property type="component" value="Chromosome"/>
</dbReference>
<feature type="domain" description="Succinylglutamate desuccinylase/Aspartoacylase catalytic" evidence="5">
    <location>
        <begin position="32"/>
        <end position="221"/>
    </location>
</feature>
<dbReference type="Pfam" id="PF24827">
    <property type="entry name" value="AstE_AspA_cat"/>
    <property type="match status" value="1"/>
</dbReference>
<evidence type="ECO:0000256" key="1">
    <source>
        <dbReference type="ARBA" id="ARBA00001947"/>
    </source>
</evidence>
<gene>
    <name evidence="6" type="ORF">BED41_00810</name>
</gene>
<evidence type="ECO:0000313" key="6">
    <source>
        <dbReference type="EMBL" id="ANZ43769.1"/>
    </source>
</evidence>
<dbReference type="GeneID" id="83056391"/>
<dbReference type="PANTHER" id="PTHR37326">
    <property type="entry name" value="BLL3975 PROTEIN"/>
    <property type="match status" value="1"/>
</dbReference>
<dbReference type="AlphaFoldDB" id="A0A1B2I1C3"/>
<reference evidence="6" key="1">
    <citation type="submission" date="2016-08" db="EMBL/GenBank/DDBJ databases">
        <title>Complete genome of Cloacibacillus porcorum.</title>
        <authorList>
            <person name="Looft T."/>
            <person name="Bayles D.O."/>
            <person name="Alt D.P."/>
        </authorList>
    </citation>
    <scope>NUCLEOTIDE SEQUENCE [LARGE SCALE GENOMIC DNA]</scope>
    <source>
        <strain evidence="6">CL-84</strain>
    </source>
</reference>
<keyword evidence="7" id="KW-1185">Reference proteome</keyword>
<comment type="cofactor">
    <cofactor evidence="1">
        <name>Zn(2+)</name>
        <dbReference type="ChEBI" id="CHEBI:29105"/>
    </cofactor>
</comment>
<dbReference type="EMBL" id="CP016757">
    <property type="protein sequence ID" value="ANZ43769.1"/>
    <property type="molecule type" value="Genomic_DNA"/>
</dbReference>
<dbReference type="InterPro" id="IPR053138">
    <property type="entry name" value="N-alpha-Ac-DABA_deacetylase"/>
</dbReference>
<dbReference type="GO" id="GO:0016811">
    <property type="term" value="F:hydrolase activity, acting on carbon-nitrogen (but not peptide) bonds, in linear amides"/>
    <property type="evidence" value="ECO:0007669"/>
    <property type="project" value="InterPro"/>
</dbReference>
<protein>
    <recommendedName>
        <fullName evidence="5">Succinylglutamate desuccinylase/Aspartoacylase catalytic domain-containing protein</fullName>
    </recommendedName>
</protein>
<sequence length="313" mass="34157">MGGKKTELLQFQTEDGRKIELPVALVIGDVEGPDAVVTAGIHGGEYCGVLAAIKLFRELSPADIKGSVKIITVCDTAAFESRSVSFSPLDKNNLNRSFPGKAKGSYNGVLAAKIFDEIKGADYHMDLHCGEVLERSAPFAIYHRGRKGELNDRSHEMAYYYGLPNIMITETEGRWSDKGTCYASVYENIGIPSALFQTGGLGIASADSVNTHTEGIKNVLRRFGTLRGNVQPVGRPQIFENMEMVYAKSRGIHYRRVSVGDMVRRGQMIGLLTDYFGTPTEKVLAPIDGKVLFMSESAAMTEKDFVAAVGVCR</sequence>
<keyword evidence="3" id="KW-0378">Hydrolase</keyword>
<keyword evidence="2" id="KW-0479">Metal-binding</keyword>
<keyword evidence="4" id="KW-0862">Zinc</keyword>
<dbReference type="SUPFAM" id="SSF53187">
    <property type="entry name" value="Zn-dependent exopeptidases"/>
    <property type="match status" value="1"/>
</dbReference>
<accession>A0A1B2I1C3</accession>
<dbReference type="PANTHER" id="PTHR37326:SF1">
    <property type="entry name" value="BLL3975 PROTEIN"/>
    <property type="match status" value="1"/>
</dbReference>
<organism evidence="6 7">
    <name type="scientific">Cloacibacillus porcorum</name>
    <dbReference type="NCBI Taxonomy" id="1197717"/>
    <lineage>
        <taxon>Bacteria</taxon>
        <taxon>Thermotogati</taxon>
        <taxon>Synergistota</taxon>
        <taxon>Synergistia</taxon>
        <taxon>Synergistales</taxon>
        <taxon>Synergistaceae</taxon>
        <taxon>Cloacibacillus</taxon>
    </lineage>
</organism>
<evidence type="ECO:0000256" key="2">
    <source>
        <dbReference type="ARBA" id="ARBA00022723"/>
    </source>
</evidence>
<dbReference type="GO" id="GO:0046872">
    <property type="term" value="F:metal ion binding"/>
    <property type="evidence" value="ECO:0007669"/>
    <property type="project" value="UniProtKB-KW"/>
</dbReference>
<dbReference type="InterPro" id="IPR043795">
    <property type="entry name" value="N-alpha-Ac-DABA-like"/>
</dbReference>
<evidence type="ECO:0000259" key="5">
    <source>
        <dbReference type="Pfam" id="PF24827"/>
    </source>
</evidence>
<dbReference type="OrthoDB" id="9782876at2"/>
<dbReference type="RefSeq" id="WP_066741838.1">
    <property type="nucleotide sequence ID" value="NZ_CP016757.1"/>
</dbReference>
<dbReference type="KEGG" id="cpor:BED41_00810"/>
<dbReference type="InterPro" id="IPR055438">
    <property type="entry name" value="AstE_AspA_cat"/>
</dbReference>
<evidence type="ECO:0000313" key="7">
    <source>
        <dbReference type="Proteomes" id="UP000093044"/>
    </source>
</evidence>
<dbReference type="GO" id="GO:0016788">
    <property type="term" value="F:hydrolase activity, acting on ester bonds"/>
    <property type="evidence" value="ECO:0007669"/>
    <property type="project" value="InterPro"/>
</dbReference>
<dbReference type="CDD" id="cd06254">
    <property type="entry name" value="M14_ASTE_ASPA-like"/>
    <property type="match status" value="1"/>
</dbReference>
<evidence type="ECO:0000256" key="3">
    <source>
        <dbReference type="ARBA" id="ARBA00022801"/>
    </source>
</evidence>